<gene>
    <name evidence="1" type="ORF">LCGC14_2885050</name>
</gene>
<dbReference type="EMBL" id="LAZR01056378">
    <property type="protein sequence ID" value="KKK74309.1"/>
    <property type="molecule type" value="Genomic_DNA"/>
</dbReference>
<organism evidence="1">
    <name type="scientific">marine sediment metagenome</name>
    <dbReference type="NCBI Taxonomy" id="412755"/>
    <lineage>
        <taxon>unclassified sequences</taxon>
        <taxon>metagenomes</taxon>
        <taxon>ecological metagenomes</taxon>
    </lineage>
</organism>
<dbReference type="AlphaFoldDB" id="A0A0F9A6U4"/>
<name>A0A0F9A6U4_9ZZZZ</name>
<reference evidence="1" key="1">
    <citation type="journal article" date="2015" name="Nature">
        <title>Complex archaea that bridge the gap between prokaryotes and eukaryotes.</title>
        <authorList>
            <person name="Spang A."/>
            <person name="Saw J.H."/>
            <person name="Jorgensen S.L."/>
            <person name="Zaremba-Niedzwiedzka K."/>
            <person name="Martijn J."/>
            <person name="Lind A.E."/>
            <person name="van Eijk R."/>
            <person name="Schleper C."/>
            <person name="Guy L."/>
            <person name="Ettema T.J."/>
        </authorList>
    </citation>
    <scope>NUCLEOTIDE SEQUENCE</scope>
</reference>
<evidence type="ECO:0000313" key="1">
    <source>
        <dbReference type="EMBL" id="KKK74309.1"/>
    </source>
</evidence>
<comment type="caution">
    <text evidence="1">The sequence shown here is derived from an EMBL/GenBank/DDBJ whole genome shotgun (WGS) entry which is preliminary data.</text>
</comment>
<sequence>MSVEYDLLKQLEVESLNGCSEWHRRVCADALNMLKQNSAKIGHLQKECDRAFDELGWARVGPLATPTQRDAEPDPADLPIRLNANDWERFQAIVNDESEPCDALKRAARGYIEDVASGRLITDALDAEKR</sequence>
<protein>
    <submittedName>
        <fullName evidence="1">Uncharacterized protein</fullName>
    </submittedName>
</protein>
<accession>A0A0F9A6U4</accession>
<proteinExistence type="predicted"/>